<evidence type="ECO:0000313" key="10">
    <source>
        <dbReference type="Proteomes" id="UP001145742"/>
    </source>
</evidence>
<dbReference type="PANTHER" id="PTHR40389:SF3">
    <property type="entry name" value="IGE-BINDING PROTEIN"/>
    <property type="match status" value="1"/>
</dbReference>
<dbReference type="SUPFAM" id="SSF57756">
    <property type="entry name" value="Retrovirus zinc finger-like domains"/>
    <property type="match status" value="1"/>
</dbReference>
<dbReference type="PROSITE" id="PS50175">
    <property type="entry name" value="ASP_PROT_RETROV"/>
    <property type="match status" value="1"/>
</dbReference>
<evidence type="ECO:0000256" key="5">
    <source>
        <dbReference type="PROSITE-ProRule" id="PRU00047"/>
    </source>
</evidence>
<dbReference type="SUPFAM" id="SSF47353">
    <property type="entry name" value="Retrovirus capsid dimerization domain-like"/>
    <property type="match status" value="1"/>
</dbReference>
<dbReference type="InterPro" id="IPR050195">
    <property type="entry name" value="Primate_lentivir_Gag_pol-like"/>
</dbReference>
<dbReference type="SUPFAM" id="SSF47943">
    <property type="entry name" value="Retrovirus capsid protein, N-terminal core domain"/>
    <property type="match status" value="1"/>
</dbReference>
<dbReference type="InterPro" id="IPR036875">
    <property type="entry name" value="Znf_CCHC_sf"/>
</dbReference>
<dbReference type="InterPro" id="IPR018061">
    <property type="entry name" value="Retropepsins"/>
</dbReference>
<evidence type="ECO:0008006" key="11">
    <source>
        <dbReference type="Google" id="ProtNLM"/>
    </source>
</evidence>
<keyword evidence="4" id="KW-0862">Zinc</keyword>
<reference evidence="9" key="1">
    <citation type="submission" date="2019-10" db="EMBL/GenBank/DDBJ databases">
        <authorList>
            <person name="Soares A.E.R."/>
            <person name="Aleixo A."/>
            <person name="Schneider P."/>
            <person name="Miyaki C.Y."/>
            <person name="Schneider M.P."/>
            <person name="Mello C."/>
            <person name="Vasconcelos A.T.R."/>
        </authorList>
    </citation>
    <scope>NUCLEOTIDE SEQUENCE</scope>
    <source>
        <tissue evidence="9">Muscle</tissue>
    </source>
</reference>
<dbReference type="Gene3D" id="1.10.375.10">
    <property type="entry name" value="Human Immunodeficiency Virus Type 1 Capsid Protein"/>
    <property type="match status" value="1"/>
</dbReference>
<dbReference type="CDD" id="cd07557">
    <property type="entry name" value="trimeric_dUTPase"/>
    <property type="match status" value="1"/>
</dbReference>
<sequence length="612" mass="66247">MWAPAKESEEAPKPLQPGKSGAPSSSATGKLRPERWFGVVQDAVLEGEWTEASSIVCPIVRDIHGAQQYEQHEWKTLQEAKKTLREGGLNTESGRAFLDWLYTAETNCPYDCQNITKYLLTPSQQIIWEKEWRRLAQLEAARPRPAGDPLAGLTHKILVDGAFEDVQIQLQYPIEVHHITARLARQAYYAVPEPTPVPSFTAVNQGVTEPYQHFIDRLHQSIAAQSGLSSDEKMPMFRLFAFENANTKSLLASFPKTADVSEMLEVADRASQHNQTQAMAGAFAAAMRSTKKLLATVAQKLSQPGHSQDLSADPVCYKCGAKGHIRRTCTATVWCHRCQRDTHDTIVCGSTKNGKGSSKGHRAKTQKVPQLPAPTTCGSLAFNVVAVTDFTQPNQRAEEVPTGIKVPIFLGINPAGALLIGQSSAGMAGLVVLPGVVNADHTGDVMLTCYTITPPIVIKKGTHIAQLIFFPTKDTGIGLSTSKDAQSPGFPSSPIVCLVQQIKTQPVITVLLTSGSDTRVFSMGADVTNISPDSWPKHWKLVPALDAVQGVGGGSNPQQSAQPMQLKFPEGPTVTLRPHVMPLLGQLGGLICRDVMRQLGAVLSVPEPTQNS</sequence>
<dbReference type="PROSITE" id="PS50158">
    <property type="entry name" value="ZF_CCHC"/>
    <property type="match status" value="1"/>
</dbReference>
<keyword evidence="1" id="KW-0479">Metal-binding</keyword>
<keyword evidence="2 5" id="KW-0863">Zinc-finger</keyword>
<dbReference type="Gene3D" id="2.40.70.10">
    <property type="entry name" value="Acid Proteases"/>
    <property type="match status" value="1"/>
</dbReference>
<evidence type="ECO:0000256" key="4">
    <source>
        <dbReference type="ARBA" id="ARBA00022833"/>
    </source>
</evidence>
<accession>A0ABQ9DJN6</accession>
<gene>
    <name evidence="9" type="ORF">WISP_51983</name>
</gene>
<dbReference type="Gene3D" id="1.10.1200.30">
    <property type="match status" value="1"/>
</dbReference>
<dbReference type="Pfam" id="PF00607">
    <property type="entry name" value="Gag_p24"/>
    <property type="match status" value="1"/>
</dbReference>
<evidence type="ECO:0000313" key="9">
    <source>
        <dbReference type="EMBL" id="KAJ7419812.1"/>
    </source>
</evidence>
<feature type="domain" description="CCHC-type" evidence="7">
    <location>
        <begin position="316"/>
        <end position="329"/>
    </location>
</feature>
<dbReference type="InterPro" id="IPR001878">
    <property type="entry name" value="Znf_CCHC"/>
</dbReference>
<keyword evidence="10" id="KW-1185">Reference proteome</keyword>
<evidence type="ECO:0000256" key="1">
    <source>
        <dbReference type="ARBA" id="ARBA00022723"/>
    </source>
</evidence>
<feature type="domain" description="Peptidase A2" evidence="8">
    <location>
        <begin position="517"/>
        <end position="595"/>
    </location>
</feature>
<feature type="region of interest" description="Disordered" evidence="6">
    <location>
        <begin position="1"/>
        <end position="30"/>
    </location>
</feature>
<evidence type="ECO:0000256" key="3">
    <source>
        <dbReference type="ARBA" id="ARBA00022801"/>
    </source>
</evidence>
<dbReference type="Pfam" id="PF00098">
    <property type="entry name" value="zf-CCHC"/>
    <property type="match status" value="1"/>
</dbReference>
<dbReference type="InterPro" id="IPR001995">
    <property type="entry name" value="Peptidase_A2_cat"/>
</dbReference>
<proteinExistence type="predicted"/>
<comment type="caution">
    <text evidence="9">The sequence shown here is derived from an EMBL/GenBank/DDBJ whole genome shotgun (WGS) entry which is preliminary data.</text>
</comment>
<keyword evidence="3" id="KW-0378">Hydrolase</keyword>
<dbReference type="InterPro" id="IPR008916">
    <property type="entry name" value="Retrov_capsid_C"/>
</dbReference>
<protein>
    <recommendedName>
        <fullName evidence="11">CCHC-type domain-containing protein</fullName>
    </recommendedName>
</protein>
<feature type="compositionally biased region" description="Basic and acidic residues" evidence="6">
    <location>
        <begin position="1"/>
        <end position="12"/>
    </location>
</feature>
<dbReference type="SMART" id="SM00343">
    <property type="entry name" value="ZnF_C2HC"/>
    <property type="match status" value="1"/>
</dbReference>
<dbReference type="Pfam" id="PF00077">
    <property type="entry name" value="RVP"/>
    <property type="match status" value="1"/>
</dbReference>
<dbReference type="Pfam" id="PF19317">
    <property type="entry name" value="Gag_p24_C"/>
    <property type="match status" value="1"/>
</dbReference>
<evidence type="ECO:0000259" key="8">
    <source>
        <dbReference type="PROSITE" id="PS50175"/>
    </source>
</evidence>
<evidence type="ECO:0000259" key="7">
    <source>
        <dbReference type="PROSITE" id="PS50158"/>
    </source>
</evidence>
<dbReference type="SUPFAM" id="SSF51283">
    <property type="entry name" value="dUTPase-like"/>
    <property type="match status" value="1"/>
</dbReference>
<dbReference type="InterPro" id="IPR021109">
    <property type="entry name" value="Peptidase_aspartic_dom_sf"/>
</dbReference>
<dbReference type="Gene3D" id="2.70.40.10">
    <property type="match status" value="1"/>
</dbReference>
<dbReference type="InterPro" id="IPR045345">
    <property type="entry name" value="Gag_p24_C"/>
</dbReference>
<dbReference type="InterPro" id="IPR033704">
    <property type="entry name" value="dUTPase_trimeric"/>
</dbReference>
<dbReference type="Gene3D" id="4.10.60.10">
    <property type="entry name" value="Zinc finger, CCHC-type"/>
    <property type="match status" value="1"/>
</dbReference>
<dbReference type="InterPro" id="IPR008919">
    <property type="entry name" value="Retrov_capsid_N"/>
</dbReference>
<dbReference type="Pfam" id="PF00692">
    <property type="entry name" value="dUTPase"/>
    <property type="match status" value="1"/>
</dbReference>
<dbReference type="InterPro" id="IPR036157">
    <property type="entry name" value="dUTPase-like_sf"/>
</dbReference>
<name>A0ABQ9DJN6_9PASS</name>
<evidence type="ECO:0000256" key="6">
    <source>
        <dbReference type="SAM" id="MobiDB-lite"/>
    </source>
</evidence>
<evidence type="ECO:0000256" key="2">
    <source>
        <dbReference type="ARBA" id="ARBA00022771"/>
    </source>
</evidence>
<dbReference type="PANTHER" id="PTHR40389">
    <property type="entry name" value="ENDOGENOUS RETROVIRUS GROUP K MEMBER 24 GAG POLYPROTEIN-RELATED"/>
    <property type="match status" value="1"/>
</dbReference>
<dbReference type="InterPro" id="IPR029054">
    <property type="entry name" value="dUTPase-like"/>
</dbReference>
<dbReference type="SUPFAM" id="SSF50630">
    <property type="entry name" value="Acid proteases"/>
    <property type="match status" value="1"/>
</dbReference>
<dbReference type="Proteomes" id="UP001145742">
    <property type="component" value="Unassembled WGS sequence"/>
</dbReference>
<dbReference type="EMBL" id="WHWB01033446">
    <property type="protein sequence ID" value="KAJ7419812.1"/>
    <property type="molecule type" value="Genomic_DNA"/>
</dbReference>
<organism evidence="9 10">
    <name type="scientific">Willisornis vidua</name>
    <name type="common">Xingu scale-backed antbird</name>
    <dbReference type="NCBI Taxonomy" id="1566151"/>
    <lineage>
        <taxon>Eukaryota</taxon>
        <taxon>Metazoa</taxon>
        <taxon>Chordata</taxon>
        <taxon>Craniata</taxon>
        <taxon>Vertebrata</taxon>
        <taxon>Euteleostomi</taxon>
        <taxon>Archelosauria</taxon>
        <taxon>Archosauria</taxon>
        <taxon>Dinosauria</taxon>
        <taxon>Saurischia</taxon>
        <taxon>Theropoda</taxon>
        <taxon>Coelurosauria</taxon>
        <taxon>Aves</taxon>
        <taxon>Neognathae</taxon>
        <taxon>Neoaves</taxon>
        <taxon>Telluraves</taxon>
        <taxon>Australaves</taxon>
        <taxon>Passeriformes</taxon>
        <taxon>Thamnophilidae</taxon>
        <taxon>Willisornis</taxon>
    </lineage>
</organism>